<dbReference type="OrthoDB" id="200338at2157"/>
<dbReference type="Pfam" id="PF04307">
    <property type="entry name" value="YdjM"/>
    <property type="match status" value="1"/>
</dbReference>
<evidence type="ECO:0000256" key="1">
    <source>
        <dbReference type="SAM" id="Phobius"/>
    </source>
</evidence>
<feature type="transmembrane region" description="Helical" evidence="1">
    <location>
        <begin position="60"/>
        <end position="78"/>
    </location>
</feature>
<dbReference type="Proteomes" id="UP000199062">
    <property type="component" value="Unassembled WGS sequence"/>
</dbReference>
<dbReference type="RefSeq" id="WP_089818643.1">
    <property type="nucleotide sequence ID" value="NZ_FOZK01000004.1"/>
</dbReference>
<accession>A0A1I6M530</accession>
<dbReference type="AlphaFoldDB" id="A0A1I6M530"/>
<name>A0A1I6M530_9EURY</name>
<keyword evidence="3" id="KW-1185">Reference proteome</keyword>
<proteinExistence type="predicted"/>
<reference evidence="2 3" key="1">
    <citation type="submission" date="2016-10" db="EMBL/GenBank/DDBJ databases">
        <authorList>
            <person name="de Groot N.N."/>
        </authorList>
    </citation>
    <scope>NUCLEOTIDE SEQUENCE [LARGE SCALE GENOMIC DNA]</scope>
    <source>
        <strain evidence="2 3">CGMCC 1.10457</strain>
    </source>
</reference>
<feature type="transmembrane region" description="Helical" evidence="1">
    <location>
        <begin position="90"/>
        <end position="108"/>
    </location>
</feature>
<feature type="transmembrane region" description="Helical" evidence="1">
    <location>
        <begin position="153"/>
        <end position="171"/>
    </location>
</feature>
<keyword evidence="1" id="KW-0812">Transmembrane</keyword>
<protein>
    <submittedName>
        <fullName evidence="2">LexA-binding, inner membrane-associated putative hydrolase</fullName>
    </submittedName>
</protein>
<sequence length="191" mass="20895">MWPWDHLAIGYLVVSLWRRGRSRRPPGEAEAIAAVVGSQLPDLIDKPLGWRTSLLPSGHSLAHSLTVAAPTAVVVYLLARRYGRADVGAAFSLAYLVHLPADVVYPMVLGDPPNLAFLFWPFVDIPPSQTDAFAGRVLELVVQFLAFLRTPQGLTFLLVELSLLGVALLLWRRDGWPGVASVVRAVDPRSV</sequence>
<organism evidence="2 3">
    <name type="scientific">Halomicrobium zhouii</name>
    <dbReference type="NCBI Taxonomy" id="767519"/>
    <lineage>
        <taxon>Archaea</taxon>
        <taxon>Methanobacteriati</taxon>
        <taxon>Methanobacteriota</taxon>
        <taxon>Stenosarchaea group</taxon>
        <taxon>Halobacteria</taxon>
        <taxon>Halobacteriales</taxon>
        <taxon>Haloarculaceae</taxon>
        <taxon>Halomicrobium</taxon>
    </lineage>
</organism>
<keyword evidence="2" id="KW-0378">Hydrolase</keyword>
<keyword evidence="1" id="KW-0472">Membrane</keyword>
<dbReference type="GO" id="GO:0016787">
    <property type="term" value="F:hydrolase activity"/>
    <property type="evidence" value="ECO:0007669"/>
    <property type="project" value="UniProtKB-KW"/>
</dbReference>
<dbReference type="EMBL" id="FOZK01000004">
    <property type="protein sequence ID" value="SFS10738.1"/>
    <property type="molecule type" value="Genomic_DNA"/>
</dbReference>
<evidence type="ECO:0000313" key="3">
    <source>
        <dbReference type="Proteomes" id="UP000199062"/>
    </source>
</evidence>
<gene>
    <name evidence="2" type="ORF">SAMN05216559_3795</name>
</gene>
<keyword evidence="1" id="KW-1133">Transmembrane helix</keyword>
<dbReference type="InterPro" id="IPR007404">
    <property type="entry name" value="YdjM-like"/>
</dbReference>
<dbReference type="STRING" id="767519.SAMN05216559_3795"/>
<evidence type="ECO:0000313" key="2">
    <source>
        <dbReference type="EMBL" id="SFS10738.1"/>
    </source>
</evidence>